<organism evidence="5">
    <name type="scientific">Laccaria bicolor (strain S238N-H82 / ATCC MYA-4686)</name>
    <name type="common">Bicoloured deceiver</name>
    <name type="synonym">Laccaria laccata var. bicolor</name>
    <dbReference type="NCBI Taxonomy" id="486041"/>
    <lineage>
        <taxon>Eukaryota</taxon>
        <taxon>Fungi</taxon>
        <taxon>Dikarya</taxon>
        <taxon>Basidiomycota</taxon>
        <taxon>Agaricomycotina</taxon>
        <taxon>Agaricomycetes</taxon>
        <taxon>Agaricomycetidae</taxon>
        <taxon>Agaricales</taxon>
        <taxon>Agaricineae</taxon>
        <taxon>Hydnangiaceae</taxon>
        <taxon>Laccaria</taxon>
    </lineage>
</organism>
<evidence type="ECO:0000313" key="4">
    <source>
        <dbReference type="EMBL" id="EDQ98723.1"/>
    </source>
</evidence>
<dbReference type="KEGG" id="lbc:LACBIDRAFT_296820"/>
<keyword evidence="2" id="KW-0472">Membrane</keyword>
<dbReference type="EMBL" id="DS547207">
    <property type="protein sequence ID" value="EDQ98723.1"/>
    <property type="molecule type" value="Genomic_DNA"/>
</dbReference>
<name>B0E361_LACBS</name>
<reference evidence="4 5" key="1">
    <citation type="journal article" date="2008" name="Nature">
        <title>The genome of Laccaria bicolor provides insights into mycorrhizal symbiosis.</title>
        <authorList>
            <person name="Martin F."/>
            <person name="Aerts A."/>
            <person name="Ahren D."/>
            <person name="Brun A."/>
            <person name="Danchin E.G.J."/>
            <person name="Duchaussoy F."/>
            <person name="Gibon J."/>
            <person name="Kohler A."/>
            <person name="Lindquist E."/>
            <person name="Pereda V."/>
            <person name="Salamov A."/>
            <person name="Shapiro H.J."/>
            <person name="Wuyts J."/>
            <person name="Blaudez D."/>
            <person name="Buee M."/>
            <person name="Brokstein P."/>
            <person name="Canbaeck B."/>
            <person name="Cohen D."/>
            <person name="Courty P.E."/>
            <person name="Coutinho P.M."/>
            <person name="Delaruelle C."/>
            <person name="Detter J.C."/>
            <person name="Deveau A."/>
            <person name="DiFazio S."/>
            <person name="Duplessis S."/>
            <person name="Fraissinet-Tachet L."/>
            <person name="Lucic E."/>
            <person name="Frey-Klett P."/>
            <person name="Fourrey C."/>
            <person name="Feussner I."/>
            <person name="Gay G."/>
            <person name="Grimwood J."/>
            <person name="Hoegger P.J."/>
            <person name="Jain P."/>
            <person name="Kilaru S."/>
            <person name="Labbe J."/>
            <person name="Lin Y.C."/>
            <person name="Legue V."/>
            <person name="Le Tacon F."/>
            <person name="Marmeisse R."/>
            <person name="Melayah D."/>
            <person name="Montanini B."/>
            <person name="Muratet M."/>
            <person name="Nehls U."/>
            <person name="Niculita-Hirzel H."/>
            <person name="Oudot-Le Secq M.P."/>
            <person name="Peter M."/>
            <person name="Quesneville H."/>
            <person name="Rajashekar B."/>
            <person name="Reich M."/>
            <person name="Rouhier N."/>
            <person name="Schmutz J."/>
            <person name="Yin T."/>
            <person name="Chalot M."/>
            <person name="Henrissat B."/>
            <person name="Kuees U."/>
            <person name="Lucas S."/>
            <person name="Van de Peer Y."/>
            <person name="Podila G.K."/>
            <person name="Polle A."/>
            <person name="Pukkila P.J."/>
            <person name="Richardson P.M."/>
            <person name="Rouze P."/>
            <person name="Sanders I.R."/>
            <person name="Stajich J.E."/>
            <person name="Tunlid A."/>
            <person name="Tuskan G."/>
            <person name="Grigoriev I.V."/>
        </authorList>
    </citation>
    <scope>NUCLEOTIDE SEQUENCE [LARGE SCALE GENOMIC DNA]</scope>
    <source>
        <strain evidence="5">S238N-H82 / ATCC MYA-4686</strain>
    </source>
</reference>
<sequence>MDSDTTQVGEDYAPGDWNPIEKAPPRFSCDQASLADNPYDYASSKRSTPSKPHSPFPPSQAEIQEQTGEKPWRSGDTRRYDMPKNGDGWQNNAMAEKYDNEMCDAWKDEAGLFSGAVTAFTTQSYHFIATQLANSTNPLPPSLAIPEFTVTQAQIRINVVWFLSLTVSLTTVLVGILCLQWLREFQRDAALPHKDAVALPQMRYEGLIQWHVPDILSILPLLLLQLSLVFFFIGILDLLWSLNTHVAACVSAAVGLVILFLIATTALPTLQHALTKDKHPRVAQCPYKSPQSWLFYSAGHWFFWLISSFNPPWSAFDSTRFHRLLKSSDDNSWLAYDMRWRNLRDAEAVSWGTPKTTRDSDDVVHGLHWINNTFALEPRPS</sequence>
<feature type="transmembrane region" description="Helical" evidence="2">
    <location>
        <begin position="159"/>
        <end position="182"/>
    </location>
</feature>
<feature type="region of interest" description="Disordered" evidence="1">
    <location>
        <begin position="1"/>
        <end position="88"/>
    </location>
</feature>
<protein>
    <submittedName>
        <fullName evidence="4">Predicted protein</fullName>
    </submittedName>
</protein>
<evidence type="ECO:0000256" key="2">
    <source>
        <dbReference type="SAM" id="Phobius"/>
    </source>
</evidence>
<dbReference type="InterPro" id="IPR045338">
    <property type="entry name" value="DUF6535"/>
</dbReference>
<dbReference type="AlphaFoldDB" id="B0E361"/>
<proteinExistence type="predicted"/>
<feature type="transmembrane region" description="Helical" evidence="2">
    <location>
        <begin position="293"/>
        <end position="316"/>
    </location>
</feature>
<dbReference type="InParanoid" id="B0E361"/>
<accession>B0E361</accession>
<keyword evidence="2" id="KW-1133">Transmembrane helix</keyword>
<feature type="transmembrane region" description="Helical" evidence="2">
    <location>
        <begin position="246"/>
        <end position="267"/>
    </location>
</feature>
<dbReference type="STRING" id="486041.B0E361"/>
<gene>
    <name evidence="4" type="ORF">LACBIDRAFT_296820</name>
</gene>
<dbReference type="Proteomes" id="UP000001194">
    <property type="component" value="Unassembled WGS sequence"/>
</dbReference>
<feature type="domain" description="DUF6535" evidence="3">
    <location>
        <begin position="93"/>
        <end position="241"/>
    </location>
</feature>
<feature type="compositionally biased region" description="Basic and acidic residues" evidence="1">
    <location>
        <begin position="67"/>
        <end position="84"/>
    </location>
</feature>
<dbReference type="OrthoDB" id="2756178at2759"/>
<dbReference type="Pfam" id="PF20153">
    <property type="entry name" value="DUF6535"/>
    <property type="match status" value="1"/>
</dbReference>
<evidence type="ECO:0000259" key="3">
    <source>
        <dbReference type="Pfam" id="PF20153"/>
    </source>
</evidence>
<dbReference type="RefSeq" id="XP_001890629.1">
    <property type="nucleotide sequence ID" value="XM_001890594.1"/>
</dbReference>
<keyword evidence="5" id="KW-1185">Reference proteome</keyword>
<evidence type="ECO:0000256" key="1">
    <source>
        <dbReference type="SAM" id="MobiDB-lite"/>
    </source>
</evidence>
<dbReference type="HOGENOM" id="CLU_725758_0_0_1"/>
<dbReference type="GeneID" id="6086281"/>
<evidence type="ECO:0000313" key="5">
    <source>
        <dbReference type="Proteomes" id="UP000001194"/>
    </source>
</evidence>
<keyword evidence="2" id="KW-0812">Transmembrane</keyword>
<feature type="transmembrane region" description="Helical" evidence="2">
    <location>
        <begin position="215"/>
        <end position="239"/>
    </location>
</feature>